<evidence type="ECO:0000256" key="1">
    <source>
        <dbReference type="SAM" id="Phobius"/>
    </source>
</evidence>
<evidence type="ECO:0000313" key="3">
    <source>
        <dbReference type="Proteomes" id="UP000430670"/>
    </source>
</evidence>
<dbReference type="AlphaFoldDB" id="A0A6I3SIA4"/>
<proteinExistence type="predicted"/>
<organism evidence="2 3">
    <name type="scientific">Heliobacterium mobile</name>
    <name type="common">Heliobacillus mobilis</name>
    <dbReference type="NCBI Taxonomy" id="28064"/>
    <lineage>
        <taxon>Bacteria</taxon>
        <taxon>Bacillati</taxon>
        <taxon>Bacillota</taxon>
        <taxon>Clostridia</taxon>
        <taxon>Eubacteriales</taxon>
        <taxon>Heliobacteriaceae</taxon>
        <taxon>Heliobacterium</taxon>
    </lineage>
</organism>
<evidence type="ECO:0008006" key="4">
    <source>
        <dbReference type="Google" id="ProtNLM"/>
    </source>
</evidence>
<dbReference type="SUPFAM" id="SSF103481">
    <property type="entry name" value="Multidrug resistance efflux transporter EmrE"/>
    <property type="match status" value="1"/>
</dbReference>
<dbReference type="RefSeq" id="WP_155475709.1">
    <property type="nucleotide sequence ID" value="NZ_WNKU01000005.1"/>
</dbReference>
<dbReference type="InterPro" id="IPR037185">
    <property type="entry name" value="EmrE-like"/>
</dbReference>
<accession>A0A6I3SIA4</accession>
<keyword evidence="1" id="KW-0472">Membrane</keyword>
<keyword evidence="1" id="KW-1133">Transmembrane helix</keyword>
<dbReference type="OrthoDB" id="2084225at2"/>
<feature type="transmembrane region" description="Helical" evidence="1">
    <location>
        <begin position="94"/>
        <end position="111"/>
    </location>
</feature>
<comment type="caution">
    <text evidence="2">The sequence shown here is derived from an EMBL/GenBank/DDBJ whole genome shotgun (WGS) entry which is preliminary data.</text>
</comment>
<feature type="transmembrane region" description="Helical" evidence="1">
    <location>
        <begin position="33"/>
        <end position="53"/>
    </location>
</feature>
<keyword evidence="3" id="KW-1185">Reference proteome</keyword>
<dbReference type="EMBL" id="WNKU01000005">
    <property type="protein sequence ID" value="MTV48604.1"/>
    <property type="molecule type" value="Genomic_DNA"/>
</dbReference>
<gene>
    <name evidence="2" type="ORF">GJ688_06360</name>
</gene>
<keyword evidence="1" id="KW-0812">Transmembrane</keyword>
<name>A0A6I3SIA4_HELMO</name>
<evidence type="ECO:0000313" key="2">
    <source>
        <dbReference type="EMBL" id="MTV48604.1"/>
    </source>
</evidence>
<sequence>MIQVLLGLLAGSLLIALTVTVQAKFIEPSLWPALKYNLMILPVVYIANTLLNVSFTKGQENFGSLAVVVGTQVGIYMTCLVIFSAFLLHQYPSWNTLFGIALLVAGAIVLNR</sequence>
<reference evidence="2 3" key="1">
    <citation type="submission" date="2019-11" db="EMBL/GenBank/DDBJ databases">
        <title>Whole-genome sequence of a the green, strictly anaerobic photosynthetic bacterium Heliobacillus mobilis DSM 6151.</title>
        <authorList>
            <person name="Kyndt J.A."/>
            <person name="Meyer T.E."/>
        </authorList>
    </citation>
    <scope>NUCLEOTIDE SEQUENCE [LARGE SCALE GENOMIC DNA]</scope>
    <source>
        <strain evidence="2 3">DSM 6151</strain>
    </source>
</reference>
<feature type="transmembrane region" description="Helical" evidence="1">
    <location>
        <begin position="65"/>
        <end position="88"/>
    </location>
</feature>
<protein>
    <recommendedName>
        <fullName evidence="4">EamA-like transporter family protein</fullName>
    </recommendedName>
</protein>
<dbReference type="Proteomes" id="UP000430670">
    <property type="component" value="Unassembled WGS sequence"/>
</dbReference>